<sequence>MSRTTVPTRPRAADPSPTTGRSVVTIAVVSALGGLLFGYDTGIISGALPTIADDFSLGDGGQQIVTSAIIVGAIVGAVLSGRIAERLGRRKAVLWSAGIFGVGALAAAVAPETWTLCLARLVLGLAVGLASQAVPLYVAEIAPPAKRGGLVVAFQLAVTLGILAAYLAGYALDENWRWMFGLGLVPALVLLAGMAALPESPRWLFTHRGPEAARAVLDQVRSDPAAVDTELSELAATAHEKGERGLRALRARWLRPALMAGIGLAVASQITGINAIIYYAPTILGDSGFGRSSAMLTTVGVGVVNFLMVALGIWLVDRIGRRKLLLVLLPGAVVCLAVMAAVFMGGHAPQGGARWLVVACILGYIACNGGSLSVVVWLAGPEMFPWKVRAVAVGVSTFAVWFVDLIVSLTTLSLTSALGVSGTFWLFTLMNLLAFLFTFRYVPETRGRSLEEIEGALRSGTFRAMR</sequence>
<dbReference type="SUPFAM" id="SSF103473">
    <property type="entry name" value="MFS general substrate transporter"/>
    <property type="match status" value="1"/>
</dbReference>
<feature type="transmembrane region" description="Helical" evidence="8">
    <location>
        <begin position="21"/>
        <end position="40"/>
    </location>
</feature>
<evidence type="ECO:0000256" key="3">
    <source>
        <dbReference type="ARBA" id="ARBA00022448"/>
    </source>
</evidence>
<keyword evidence="4 8" id="KW-0812">Transmembrane</keyword>
<dbReference type="InterPro" id="IPR050814">
    <property type="entry name" value="Myo-inositol_Transporter"/>
</dbReference>
<evidence type="ECO:0000256" key="8">
    <source>
        <dbReference type="SAM" id="Phobius"/>
    </source>
</evidence>
<feature type="transmembrane region" description="Helical" evidence="8">
    <location>
        <begin position="424"/>
        <end position="442"/>
    </location>
</feature>
<name>A0ABV4SCX9_9ACTN</name>
<evidence type="ECO:0000256" key="7">
    <source>
        <dbReference type="RuleBase" id="RU003346"/>
    </source>
</evidence>
<dbReference type="PRINTS" id="PR00171">
    <property type="entry name" value="SUGRTRNSPORT"/>
</dbReference>
<dbReference type="InterPro" id="IPR020846">
    <property type="entry name" value="MFS_dom"/>
</dbReference>
<feature type="transmembrane region" description="Helical" evidence="8">
    <location>
        <begin position="117"/>
        <end position="138"/>
    </location>
</feature>
<dbReference type="InterPro" id="IPR036259">
    <property type="entry name" value="MFS_trans_sf"/>
</dbReference>
<comment type="subcellular location">
    <subcellularLocation>
        <location evidence="1">Cell membrane</location>
        <topology evidence="1">Multi-pass membrane protein</topology>
    </subcellularLocation>
</comment>
<feature type="transmembrane region" description="Helical" evidence="8">
    <location>
        <begin position="150"/>
        <end position="172"/>
    </location>
</feature>
<proteinExistence type="inferred from homology"/>
<dbReference type="NCBIfam" id="TIGR00879">
    <property type="entry name" value="SP"/>
    <property type="match status" value="1"/>
</dbReference>
<dbReference type="PROSITE" id="PS00216">
    <property type="entry name" value="SUGAR_TRANSPORT_1"/>
    <property type="match status" value="1"/>
</dbReference>
<dbReference type="Gene3D" id="1.20.1250.20">
    <property type="entry name" value="MFS general substrate transporter like domains"/>
    <property type="match status" value="1"/>
</dbReference>
<feature type="transmembrane region" description="Helical" evidence="8">
    <location>
        <begin position="178"/>
        <end position="198"/>
    </location>
</feature>
<feature type="transmembrane region" description="Helical" evidence="8">
    <location>
        <begin position="292"/>
        <end position="316"/>
    </location>
</feature>
<feature type="transmembrane region" description="Helical" evidence="8">
    <location>
        <begin position="92"/>
        <end position="111"/>
    </location>
</feature>
<evidence type="ECO:0000259" key="9">
    <source>
        <dbReference type="PROSITE" id="PS50850"/>
    </source>
</evidence>
<keyword evidence="3 7" id="KW-0813">Transport</keyword>
<feature type="transmembrane region" description="Helical" evidence="8">
    <location>
        <begin position="323"/>
        <end position="343"/>
    </location>
</feature>
<evidence type="ECO:0000256" key="2">
    <source>
        <dbReference type="ARBA" id="ARBA00010992"/>
    </source>
</evidence>
<evidence type="ECO:0000313" key="11">
    <source>
        <dbReference type="Proteomes" id="UP001571476"/>
    </source>
</evidence>
<reference evidence="10 11" key="1">
    <citation type="submission" date="2024-08" db="EMBL/GenBank/DDBJ databases">
        <title>Genome sequence of Streptomyces aureus CACIA-1.46HGO.</title>
        <authorList>
            <person name="Evangelista-Martinez Z."/>
        </authorList>
    </citation>
    <scope>NUCLEOTIDE SEQUENCE [LARGE SCALE GENOMIC DNA]</scope>
    <source>
        <strain evidence="10 11">CACIA-1.46HGO</strain>
    </source>
</reference>
<dbReference type="PROSITE" id="PS50850">
    <property type="entry name" value="MFS"/>
    <property type="match status" value="1"/>
</dbReference>
<dbReference type="Pfam" id="PF00083">
    <property type="entry name" value="Sugar_tr"/>
    <property type="match status" value="1"/>
</dbReference>
<dbReference type="Proteomes" id="UP001571476">
    <property type="component" value="Unassembled WGS sequence"/>
</dbReference>
<keyword evidence="11" id="KW-1185">Reference proteome</keyword>
<dbReference type="PROSITE" id="PS00217">
    <property type="entry name" value="SUGAR_TRANSPORT_2"/>
    <property type="match status" value="1"/>
</dbReference>
<dbReference type="InterPro" id="IPR005829">
    <property type="entry name" value="Sugar_transporter_CS"/>
</dbReference>
<comment type="caution">
    <text evidence="10">The sequence shown here is derived from an EMBL/GenBank/DDBJ whole genome shotgun (WGS) entry which is preliminary data.</text>
</comment>
<keyword evidence="6 8" id="KW-0472">Membrane</keyword>
<keyword evidence="5 8" id="KW-1133">Transmembrane helix</keyword>
<dbReference type="InterPro" id="IPR005828">
    <property type="entry name" value="MFS_sugar_transport-like"/>
</dbReference>
<dbReference type="InterPro" id="IPR003663">
    <property type="entry name" value="Sugar/inositol_transpt"/>
</dbReference>
<evidence type="ECO:0000313" key="10">
    <source>
        <dbReference type="EMBL" id="MFA3835459.1"/>
    </source>
</evidence>
<accession>A0ABV4SCX9</accession>
<dbReference type="PANTHER" id="PTHR48020:SF12">
    <property type="entry name" value="PROTON MYO-INOSITOL COTRANSPORTER"/>
    <property type="match status" value="1"/>
</dbReference>
<organism evidence="10 11">
    <name type="scientific">Streptomyces aureus</name>
    <dbReference type="NCBI Taxonomy" id="193461"/>
    <lineage>
        <taxon>Bacteria</taxon>
        <taxon>Bacillati</taxon>
        <taxon>Actinomycetota</taxon>
        <taxon>Actinomycetes</taxon>
        <taxon>Kitasatosporales</taxon>
        <taxon>Streptomycetaceae</taxon>
        <taxon>Streptomyces</taxon>
    </lineage>
</organism>
<protein>
    <submittedName>
        <fullName evidence="10">Sugar porter family MFS transporter</fullName>
    </submittedName>
</protein>
<dbReference type="EMBL" id="JBGOSP010000002">
    <property type="protein sequence ID" value="MFA3835459.1"/>
    <property type="molecule type" value="Genomic_DNA"/>
</dbReference>
<feature type="transmembrane region" description="Helical" evidence="8">
    <location>
        <begin position="60"/>
        <end position="80"/>
    </location>
</feature>
<dbReference type="PANTHER" id="PTHR48020">
    <property type="entry name" value="PROTON MYO-INOSITOL COTRANSPORTER"/>
    <property type="match status" value="1"/>
</dbReference>
<feature type="transmembrane region" description="Helical" evidence="8">
    <location>
        <begin position="257"/>
        <end position="280"/>
    </location>
</feature>
<feature type="transmembrane region" description="Helical" evidence="8">
    <location>
        <begin position="355"/>
        <end position="378"/>
    </location>
</feature>
<evidence type="ECO:0000256" key="1">
    <source>
        <dbReference type="ARBA" id="ARBA00004651"/>
    </source>
</evidence>
<feature type="transmembrane region" description="Helical" evidence="8">
    <location>
        <begin position="390"/>
        <end position="412"/>
    </location>
</feature>
<comment type="similarity">
    <text evidence="2 7">Belongs to the major facilitator superfamily. Sugar transporter (TC 2.A.1.1) family.</text>
</comment>
<feature type="domain" description="Major facilitator superfamily (MFS) profile" evidence="9">
    <location>
        <begin position="26"/>
        <end position="446"/>
    </location>
</feature>
<evidence type="ECO:0000256" key="6">
    <source>
        <dbReference type="ARBA" id="ARBA00023136"/>
    </source>
</evidence>
<gene>
    <name evidence="10" type="ORF">ACEG43_04550</name>
</gene>
<evidence type="ECO:0000256" key="4">
    <source>
        <dbReference type="ARBA" id="ARBA00022692"/>
    </source>
</evidence>
<evidence type="ECO:0000256" key="5">
    <source>
        <dbReference type="ARBA" id="ARBA00022989"/>
    </source>
</evidence>
<dbReference type="RefSeq" id="WP_372561459.1">
    <property type="nucleotide sequence ID" value="NZ_JBGOSP010000002.1"/>
</dbReference>